<evidence type="ECO:0000256" key="1">
    <source>
        <dbReference type="ARBA" id="ARBA00007198"/>
    </source>
</evidence>
<gene>
    <name evidence="4" type="ORF">BJ989_001473</name>
</gene>
<dbReference type="PANTHER" id="PTHR30041:SF4">
    <property type="entry name" value="ARSENATE REDUCTASE"/>
    <property type="match status" value="1"/>
</dbReference>
<dbReference type="GO" id="GO:0008794">
    <property type="term" value="F:arsenate reductase (glutaredoxin) activity"/>
    <property type="evidence" value="ECO:0007669"/>
    <property type="project" value="UniProtKB-EC"/>
</dbReference>
<dbReference type="PANTHER" id="PTHR30041">
    <property type="entry name" value="ARSENATE REDUCTASE"/>
    <property type="match status" value="1"/>
</dbReference>
<accession>A0A7Y9US33</accession>
<comment type="similarity">
    <text evidence="1 3">Belongs to the ArsC family.</text>
</comment>
<dbReference type="Gene3D" id="3.40.30.10">
    <property type="entry name" value="Glutaredoxin"/>
    <property type="match status" value="1"/>
</dbReference>
<dbReference type="PROSITE" id="PS51353">
    <property type="entry name" value="ARSC"/>
    <property type="match status" value="1"/>
</dbReference>
<dbReference type="InterPro" id="IPR036249">
    <property type="entry name" value="Thioredoxin-like_sf"/>
</dbReference>
<dbReference type="CDD" id="cd03034">
    <property type="entry name" value="ArsC_ArsC"/>
    <property type="match status" value="1"/>
</dbReference>
<dbReference type="InterPro" id="IPR006660">
    <property type="entry name" value="Arsenate_reductase-like"/>
</dbReference>
<dbReference type="SUPFAM" id="SSF52833">
    <property type="entry name" value="Thioredoxin-like"/>
    <property type="match status" value="1"/>
</dbReference>
<keyword evidence="2 4" id="KW-0560">Oxidoreductase</keyword>
<dbReference type="AlphaFoldDB" id="A0A7Y9US33"/>
<protein>
    <submittedName>
        <fullName evidence="4">Arsenate reductase</fullName>
        <ecNumber evidence="4">1.20.4.1</ecNumber>
    </submittedName>
</protein>
<sequence length="117" mass="12769">MEIWVNPACSKCRAATAALDEAGVAYTVRRYLDDPPTREELAAVVARLGLEPWDVARTGEPEAAALDDLTRTPADRDRWLDAMAAHPRLIQRPIITADDGTTVVGRDQASLDRVLSS</sequence>
<organism evidence="4 5">
    <name type="scientific">Nocardioides perillae</name>
    <dbReference type="NCBI Taxonomy" id="1119534"/>
    <lineage>
        <taxon>Bacteria</taxon>
        <taxon>Bacillati</taxon>
        <taxon>Actinomycetota</taxon>
        <taxon>Actinomycetes</taxon>
        <taxon>Propionibacteriales</taxon>
        <taxon>Nocardioidaceae</taxon>
        <taxon>Nocardioides</taxon>
    </lineage>
</organism>
<keyword evidence="5" id="KW-1185">Reference proteome</keyword>
<dbReference type="RefSeq" id="WP_179517662.1">
    <property type="nucleotide sequence ID" value="NZ_JACCAC010000001.1"/>
</dbReference>
<dbReference type="Pfam" id="PF03960">
    <property type="entry name" value="ArsC"/>
    <property type="match status" value="1"/>
</dbReference>
<name>A0A7Y9US33_9ACTN</name>
<dbReference type="Proteomes" id="UP000544110">
    <property type="component" value="Unassembled WGS sequence"/>
</dbReference>
<dbReference type="EC" id="1.20.4.1" evidence="4"/>
<evidence type="ECO:0000256" key="2">
    <source>
        <dbReference type="ARBA" id="ARBA00023002"/>
    </source>
</evidence>
<proteinExistence type="inferred from homology"/>
<reference evidence="4 5" key="1">
    <citation type="submission" date="2020-07" db="EMBL/GenBank/DDBJ databases">
        <title>Sequencing the genomes of 1000 actinobacteria strains.</title>
        <authorList>
            <person name="Klenk H.-P."/>
        </authorList>
    </citation>
    <scope>NUCLEOTIDE SEQUENCE [LARGE SCALE GENOMIC DNA]</scope>
    <source>
        <strain evidence="4 5">DSM 24552</strain>
    </source>
</reference>
<comment type="caution">
    <text evidence="4">The sequence shown here is derived from an EMBL/GenBank/DDBJ whole genome shotgun (WGS) entry which is preliminary data.</text>
</comment>
<dbReference type="EMBL" id="JACCAC010000001">
    <property type="protein sequence ID" value="NYG55169.1"/>
    <property type="molecule type" value="Genomic_DNA"/>
</dbReference>
<dbReference type="InterPro" id="IPR006659">
    <property type="entry name" value="Arsenate_reductase"/>
</dbReference>
<evidence type="ECO:0000256" key="3">
    <source>
        <dbReference type="PROSITE-ProRule" id="PRU01282"/>
    </source>
</evidence>
<evidence type="ECO:0000313" key="5">
    <source>
        <dbReference type="Proteomes" id="UP000544110"/>
    </source>
</evidence>
<evidence type="ECO:0000313" key="4">
    <source>
        <dbReference type="EMBL" id="NYG55169.1"/>
    </source>
</evidence>